<reference evidence="9" key="1">
    <citation type="submission" date="2022-11" db="UniProtKB">
        <authorList>
            <consortium name="WormBaseParasite"/>
        </authorList>
    </citation>
    <scope>IDENTIFICATION</scope>
</reference>
<feature type="domain" description="MARVEL" evidence="7">
    <location>
        <begin position="266"/>
        <end position="411"/>
    </location>
</feature>
<dbReference type="InterPro" id="IPR050578">
    <property type="entry name" value="MARVEL-CKLF_proteins"/>
</dbReference>
<dbReference type="PANTHER" id="PTHR22776">
    <property type="entry name" value="MARVEL-CONTAINING POTENTIAL LIPID RAFT-ASSOCIATED PROTEIN"/>
    <property type="match status" value="1"/>
</dbReference>
<feature type="transmembrane region" description="Helical" evidence="6">
    <location>
        <begin position="309"/>
        <end position="333"/>
    </location>
</feature>
<feature type="transmembrane region" description="Helical" evidence="6">
    <location>
        <begin position="385"/>
        <end position="407"/>
    </location>
</feature>
<dbReference type="WBParaSite" id="PSAMB.scaffold1807size27734.g15110.t1">
    <property type="protein sequence ID" value="PSAMB.scaffold1807size27734.g15110.t1"/>
    <property type="gene ID" value="PSAMB.scaffold1807size27734.g15110"/>
</dbReference>
<evidence type="ECO:0000313" key="8">
    <source>
        <dbReference type="Proteomes" id="UP000887566"/>
    </source>
</evidence>
<organism evidence="8 9">
    <name type="scientific">Plectus sambesii</name>
    <dbReference type="NCBI Taxonomy" id="2011161"/>
    <lineage>
        <taxon>Eukaryota</taxon>
        <taxon>Metazoa</taxon>
        <taxon>Ecdysozoa</taxon>
        <taxon>Nematoda</taxon>
        <taxon>Chromadorea</taxon>
        <taxon>Plectida</taxon>
        <taxon>Plectina</taxon>
        <taxon>Plectoidea</taxon>
        <taxon>Plectidae</taxon>
        <taxon>Plectus</taxon>
    </lineage>
</organism>
<dbReference type="PROSITE" id="PS51225">
    <property type="entry name" value="MARVEL"/>
    <property type="match status" value="1"/>
</dbReference>
<evidence type="ECO:0000256" key="4">
    <source>
        <dbReference type="ARBA" id="ARBA00023136"/>
    </source>
</evidence>
<evidence type="ECO:0000256" key="2">
    <source>
        <dbReference type="ARBA" id="ARBA00022692"/>
    </source>
</evidence>
<evidence type="ECO:0000259" key="7">
    <source>
        <dbReference type="PROSITE" id="PS51225"/>
    </source>
</evidence>
<evidence type="ECO:0000256" key="3">
    <source>
        <dbReference type="ARBA" id="ARBA00022989"/>
    </source>
</evidence>
<dbReference type="PANTHER" id="PTHR22776:SF93">
    <property type="entry name" value="MARVEL DOMAIN-CONTAINING PROTEIN"/>
    <property type="match status" value="1"/>
</dbReference>
<keyword evidence="3 6" id="KW-1133">Transmembrane helix</keyword>
<sequence length="414" mass="45439">MAFSSPYGPVKIIPASAMRDNRLHFQAPPADPFAPAPINAAYYMSSGSYNPGFVSSFGGGGVGQTGGPYGANAYVDTAGVYPGGSYGPQYGPYGGGGGDVFTSGPINAPYSTRPPSPVRTQPYRRSRTAPARTFTRKVYPTRVRLRGYSADHAFDSRYYRSFSGPVKKPLPMYRKRREPARTYRYQETEFGAGTVGDAAPSLANFGFGFSQHGTLNRRYFYGGGPGYGEQSTLRRASAPRQYYSPSYTTYPPSTMHPRVRRPQDKYPTWWRVILKIAQLVVGATILGTVLGPMRGQTLYSFVTETRTEWQGAVVAIVAIFGILTLLALLTVFFAMRSAVWRQVDAFISALATFCYVIVACIESWYAACYPPLGGNIPELCHRLEWAIAAILTFVNLILYAIDLILAFRTGVSML</sequence>
<dbReference type="Proteomes" id="UP000887566">
    <property type="component" value="Unplaced"/>
</dbReference>
<keyword evidence="4 5" id="KW-0472">Membrane</keyword>
<feature type="transmembrane region" description="Helical" evidence="6">
    <location>
        <begin position="345"/>
        <end position="365"/>
    </location>
</feature>
<keyword evidence="2 5" id="KW-0812">Transmembrane</keyword>
<dbReference type="GO" id="GO:0016020">
    <property type="term" value="C:membrane"/>
    <property type="evidence" value="ECO:0007669"/>
    <property type="project" value="UniProtKB-SubCell"/>
</dbReference>
<proteinExistence type="predicted"/>
<dbReference type="AlphaFoldDB" id="A0A914VDA7"/>
<accession>A0A914VDA7</accession>
<name>A0A914VDA7_9BILA</name>
<comment type="subcellular location">
    <subcellularLocation>
        <location evidence="1">Membrane</location>
        <topology evidence="1">Multi-pass membrane protein</topology>
    </subcellularLocation>
</comment>
<evidence type="ECO:0000256" key="5">
    <source>
        <dbReference type="PROSITE-ProRule" id="PRU00581"/>
    </source>
</evidence>
<keyword evidence="8" id="KW-1185">Reference proteome</keyword>
<evidence type="ECO:0000256" key="6">
    <source>
        <dbReference type="SAM" id="Phobius"/>
    </source>
</evidence>
<dbReference type="InterPro" id="IPR008253">
    <property type="entry name" value="Marvel"/>
</dbReference>
<protein>
    <submittedName>
        <fullName evidence="9">MARVEL domain-containing protein</fullName>
    </submittedName>
</protein>
<evidence type="ECO:0000313" key="9">
    <source>
        <dbReference type="WBParaSite" id="PSAMB.scaffold1807size27734.g15110.t1"/>
    </source>
</evidence>
<feature type="transmembrane region" description="Helical" evidence="6">
    <location>
        <begin position="268"/>
        <end position="289"/>
    </location>
</feature>
<evidence type="ECO:0000256" key="1">
    <source>
        <dbReference type="ARBA" id="ARBA00004141"/>
    </source>
</evidence>